<evidence type="ECO:0000256" key="2">
    <source>
        <dbReference type="ARBA" id="ARBA00022908"/>
    </source>
</evidence>
<dbReference type="InterPro" id="IPR002104">
    <property type="entry name" value="Integrase_catalytic"/>
</dbReference>
<dbReference type="EMBL" id="JAFKCV010000004">
    <property type="protein sequence ID" value="MBN7825206.1"/>
    <property type="molecule type" value="Genomic_DNA"/>
</dbReference>
<comment type="similarity">
    <text evidence="1">Belongs to the 'phage' integrase family.</text>
</comment>
<keyword evidence="3 5" id="KW-0238">DNA-binding</keyword>
<comment type="caution">
    <text evidence="8">The sequence shown here is derived from an EMBL/GenBank/DDBJ whole genome shotgun (WGS) entry which is preliminary data.</text>
</comment>
<dbReference type="GO" id="GO:0003677">
    <property type="term" value="F:DNA binding"/>
    <property type="evidence" value="ECO:0007669"/>
    <property type="project" value="UniProtKB-UniRule"/>
</dbReference>
<evidence type="ECO:0000256" key="4">
    <source>
        <dbReference type="ARBA" id="ARBA00023172"/>
    </source>
</evidence>
<dbReference type="Gene3D" id="1.10.443.10">
    <property type="entry name" value="Intergrase catalytic core"/>
    <property type="match status" value="1"/>
</dbReference>
<dbReference type="InterPro" id="IPR004107">
    <property type="entry name" value="Integrase_SAM-like_N"/>
</dbReference>
<evidence type="ECO:0000259" key="6">
    <source>
        <dbReference type="PROSITE" id="PS51898"/>
    </source>
</evidence>
<evidence type="ECO:0000313" key="9">
    <source>
        <dbReference type="Proteomes" id="UP000664654"/>
    </source>
</evidence>
<dbReference type="NCBIfam" id="TIGR02249">
    <property type="entry name" value="integrase_gron"/>
    <property type="match status" value="1"/>
</dbReference>
<organism evidence="8 9">
    <name type="scientific">Bowmanella dokdonensis</name>
    <dbReference type="NCBI Taxonomy" id="751969"/>
    <lineage>
        <taxon>Bacteria</taxon>
        <taxon>Pseudomonadati</taxon>
        <taxon>Pseudomonadota</taxon>
        <taxon>Gammaproteobacteria</taxon>
        <taxon>Alteromonadales</taxon>
        <taxon>Alteromonadaceae</taxon>
        <taxon>Bowmanella</taxon>
    </lineage>
</organism>
<accession>A0A939DNU8</accession>
<dbReference type="PROSITE" id="PS51900">
    <property type="entry name" value="CB"/>
    <property type="match status" value="1"/>
</dbReference>
<evidence type="ECO:0000313" key="8">
    <source>
        <dbReference type="EMBL" id="MBN7825206.1"/>
    </source>
</evidence>
<dbReference type="InterPro" id="IPR011010">
    <property type="entry name" value="DNA_brk_join_enz"/>
</dbReference>
<protein>
    <submittedName>
        <fullName evidence="8">Integron integrase</fullName>
    </submittedName>
</protein>
<reference evidence="8" key="1">
    <citation type="submission" date="2021-03" db="EMBL/GenBank/DDBJ databases">
        <title>novel species isolated from a fishpond in China.</title>
        <authorList>
            <person name="Lu H."/>
            <person name="Cai Z."/>
        </authorList>
    </citation>
    <scope>NUCLEOTIDE SEQUENCE</scope>
    <source>
        <strain evidence="8">JCM 30855</strain>
    </source>
</reference>
<dbReference type="InterPro" id="IPR010998">
    <property type="entry name" value="Integrase_recombinase_N"/>
</dbReference>
<sequence length="348" mass="40313">MHHYWHITAFSCQVIHLGVRKTWNTKKIRIAETGQNLINRVSFAVNRLGYSKRTEQTYRYWIKYFLNYSRATPTPDLCTEHINKFLLHISNRNKSATTVNAAINSINFFFKHVLERDMGQLDPIHRPKTPTNLPVVFTHQEAMKILRAMHGTHRLMASLLYGSGLRVSECVKLRVKDVDVSLRTIHVKCSKGKKDRITLLPEKLTRPLSQQIEWRKSLHDYDLSQGKGYVELPNSLRKKYPAAERAFGWQYLFPSAISKIDKTFNVERRWYTSTRTLQKAVKKAIEVAGVHKHGGCHTFRHTFATELLRAGYDIRTIQELLGHSSVQTTQIYTHVVKQGPYEVSSPLD</sequence>
<feature type="domain" description="Tyr recombinase" evidence="6">
    <location>
        <begin position="132"/>
        <end position="345"/>
    </location>
</feature>
<name>A0A939DNU8_9ALTE</name>
<dbReference type="GO" id="GO:0006310">
    <property type="term" value="P:DNA recombination"/>
    <property type="evidence" value="ECO:0007669"/>
    <property type="project" value="UniProtKB-KW"/>
</dbReference>
<proteinExistence type="inferred from homology"/>
<dbReference type="Gene3D" id="1.10.150.130">
    <property type="match status" value="1"/>
</dbReference>
<dbReference type="AlphaFoldDB" id="A0A939DNU8"/>
<dbReference type="InterPro" id="IPR013762">
    <property type="entry name" value="Integrase-like_cat_sf"/>
</dbReference>
<evidence type="ECO:0000259" key="7">
    <source>
        <dbReference type="PROSITE" id="PS51900"/>
    </source>
</evidence>
<dbReference type="GO" id="GO:0015074">
    <property type="term" value="P:DNA integration"/>
    <property type="evidence" value="ECO:0007669"/>
    <property type="project" value="UniProtKB-KW"/>
</dbReference>
<dbReference type="PROSITE" id="PS51898">
    <property type="entry name" value="TYR_RECOMBINASE"/>
    <property type="match status" value="1"/>
</dbReference>
<dbReference type="InterPro" id="IPR044068">
    <property type="entry name" value="CB"/>
</dbReference>
<dbReference type="InterPro" id="IPR050090">
    <property type="entry name" value="Tyrosine_recombinase_XerCD"/>
</dbReference>
<dbReference type="Pfam" id="PF00589">
    <property type="entry name" value="Phage_integrase"/>
    <property type="match status" value="1"/>
</dbReference>
<dbReference type="InterPro" id="IPR011946">
    <property type="entry name" value="Integrase_integron-type"/>
</dbReference>
<evidence type="ECO:0000256" key="1">
    <source>
        <dbReference type="ARBA" id="ARBA00008857"/>
    </source>
</evidence>
<dbReference type="PANTHER" id="PTHR30349:SF64">
    <property type="entry name" value="PROPHAGE INTEGRASE INTD-RELATED"/>
    <property type="match status" value="1"/>
</dbReference>
<dbReference type="SUPFAM" id="SSF56349">
    <property type="entry name" value="DNA breaking-rejoining enzymes"/>
    <property type="match status" value="1"/>
</dbReference>
<keyword evidence="9" id="KW-1185">Reference proteome</keyword>
<evidence type="ECO:0000256" key="3">
    <source>
        <dbReference type="ARBA" id="ARBA00023125"/>
    </source>
</evidence>
<dbReference type="PANTHER" id="PTHR30349">
    <property type="entry name" value="PHAGE INTEGRASE-RELATED"/>
    <property type="match status" value="1"/>
</dbReference>
<dbReference type="Proteomes" id="UP000664654">
    <property type="component" value="Unassembled WGS sequence"/>
</dbReference>
<dbReference type="Pfam" id="PF13495">
    <property type="entry name" value="Phage_int_SAM_4"/>
    <property type="match status" value="1"/>
</dbReference>
<dbReference type="RefSeq" id="WP_206573700.1">
    <property type="nucleotide sequence ID" value="NZ_JAFKCV010000004.1"/>
</dbReference>
<evidence type="ECO:0000256" key="5">
    <source>
        <dbReference type="PROSITE-ProRule" id="PRU01248"/>
    </source>
</evidence>
<keyword evidence="4" id="KW-0233">DNA recombination</keyword>
<keyword evidence="2" id="KW-0229">DNA integration</keyword>
<gene>
    <name evidence="8" type="ORF">J0A66_08245</name>
</gene>
<feature type="domain" description="Core-binding (CB)" evidence="7">
    <location>
        <begin position="39"/>
        <end position="114"/>
    </location>
</feature>